<organism evidence="1 2">
    <name type="scientific">Linderina macrospora</name>
    <dbReference type="NCBI Taxonomy" id="4868"/>
    <lineage>
        <taxon>Eukaryota</taxon>
        <taxon>Fungi</taxon>
        <taxon>Fungi incertae sedis</taxon>
        <taxon>Zoopagomycota</taxon>
        <taxon>Kickxellomycotina</taxon>
        <taxon>Kickxellomycetes</taxon>
        <taxon>Kickxellales</taxon>
        <taxon>Kickxellaceae</taxon>
        <taxon>Linderina</taxon>
    </lineage>
</organism>
<protein>
    <submittedName>
        <fullName evidence="1">Uncharacterized protein</fullName>
    </submittedName>
</protein>
<proteinExistence type="predicted"/>
<dbReference type="Proteomes" id="UP001150603">
    <property type="component" value="Unassembled WGS sequence"/>
</dbReference>
<reference evidence="1" key="1">
    <citation type="submission" date="2022-07" db="EMBL/GenBank/DDBJ databases">
        <title>Phylogenomic reconstructions and comparative analyses of Kickxellomycotina fungi.</title>
        <authorList>
            <person name="Reynolds N.K."/>
            <person name="Stajich J.E."/>
            <person name="Barry K."/>
            <person name="Grigoriev I.V."/>
            <person name="Crous P."/>
            <person name="Smith M.E."/>
        </authorList>
    </citation>
    <scope>NUCLEOTIDE SEQUENCE</scope>
    <source>
        <strain evidence="1">NRRL 5244</strain>
    </source>
</reference>
<gene>
    <name evidence="1" type="ORF">FBU59_000065</name>
</gene>
<keyword evidence="2" id="KW-1185">Reference proteome</keyword>
<comment type="caution">
    <text evidence="1">The sequence shown here is derived from an EMBL/GenBank/DDBJ whole genome shotgun (WGS) entry which is preliminary data.</text>
</comment>
<evidence type="ECO:0000313" key="2">
    <source>
        <dbReference type="Proteomes" id="UP001150603"/>
    </source>
</evidence>
<sequence>MSLYGTMDRSFYSATTTTTGYPTYCTCGGCSPDHISPRTATRIMFGALQAMHDLRREAERLSPGQIIDDPGLLCSYPYNWIPPRSSEPTAESLVGAASILCVIYLILNEGGVPSPEKIRGICNKETVRLPGTQEYVRCGGSVVYVLQELTQQVESDLAGEALYVDPDDLIEVLAGIPPCATDDDLDNWRRQLNID</sequence>
<dbReference type="EMBL" id="JANBPW010000004">
    <property type="protein sequence ID" value="KAJ1951590.1"/>
    <property type="molecule type" value="Genomic_DNA"/>
</dbReference>
<accession>A0ACC1JHS3</accession>
<evidence type="ECO:0000313" key="1">
    <source>
        <dbReference type="EMBL" id="KAJ1951590.1"/>
    </source>
</evidence>
<name>A0ACC1JHS3_9FUNG</name>